<feature type="domain" description="SRCR" evidence="5">
    <location>
        <begin position="226"/>
        <end position="325"/>
    </location>
</feature>
<evidence type="ECO:0000313" key="7">
    <source>
        <dbReference type="Proteomes" id="UP000694580"/>
    </source>
</evidence>
<dbReference type="FunFam" id="3.10.250.10:FF:000009">
    <property type="entry name" value="WC1"/>
    <property type="match status" value="4"/>
</dbReference>
<dbReference type="AlphaFoldDB" id="A0AAY4C2K8"/>
<evidence type="ECO:0000259" key="5">
    <source>
        <dbReference type="PROSITE" id="PS50287"/>
    </source>
</evidence>
<dbReference type="Ensembl" id="ENSDCDT00010033664.1">
    <property type="protein sequence ID" value="ENSDCDP00010027189.1"/>
    <property type="gene ID" value="ENSDCDG00010017240.1"/>
</dbReference>
<comment type="caution">
    <text evidence="4">Lacks conserved residue(s) required for the propagation of feature annotation.</text>
</comment>
<feature type="domain" description="SRCR" evidence="5">
    <location>
        <begin position="330"/>
        <end position="429"/>
    </location>
</feature>
<dbReference type="SMART" id="SM00202">
    <property type="entry name" value="SR"/>
    <property type="match status" value="4"/>
</dbReference>
<sequence>MFMLEKFLSEPFRYFVIPLVSSVVRVVNGNGPCSGRVEVSHSGEWGTVCGEHWNLANAEVVCKQLRCGTAVSASGNACFKEGRGTIWRDYKCKGTESSIISCAAGKLSSRSCSHSEDGGVVCSIVRVVNGNGPCSGRVEIIHSGEWGTVCGEHWNLANAEVVCKQLRCGTAVSASGNACFGGGNGTIWRDYKCKGNESSITSCAAGKLSSRSCSHSEDGGVVCSIVRVVNGNGPCSGRVEIIHSGEWGTVCGEHWNLANAEVVCKQLRCGTAVSASGNACFGGGNGTIWRDYKCKGNESSITSCAAGKLSSRSCSHSEDGGVVCSNSALIRLAGGPDRCAGRLEVNLYGKWGTVCDDYWHLENAEVVCRQLDCGSAVGASAEACFKQGRGPIWRDYNCQGSEKFITNCTIERHGARICDHSEDVGVVCSGKYLSHYTITDNNIHGTL</sequence>
<name>A0AAY4C2K8_9TELE</name>
<keyword evidence="7" id="KW-1185">Reference proteome</keyword>
<dbReference type="Proteomes" id="UP000694580">
    <property type="component" value="Chromosome 7"/>
</dbReference>
<protein>
    <recommendedName>
        <fullName evidence="5">SRCR domain-containing protein</fullName>
    </recommendedName>
</protein>
<feature type="domain" description="SRCR" evidence="5">
    <location>
        <begin position="24"/>
        <end position="123"/>
    </location>
</feature>
<feature type="disulfide bond" evidence="4">
    <location>
        <begin position="193"/>
        <end position="203"/>
    </location>
</feature>
<dbReference type="SUPFAM" id="SSF56487">
    <property type="entry name" value="SRCR-like"/>
    <property type="match status" value="4"/>
</dbReference>
<dbReference type="PANTHER" id="PTHR19331">
    <property type="entry name" value="SCAVENGER RECEPTOR DOMAIN-CONTAINING"/>
    <property type="match status" value="1"/>
</dbReference>
<organism evidence="6 7">
    <name type="scientific">Denticeps clupeoides</name>
    <name type="common">denticle herring</name>
    <dbReference type="NCBI Taxonomy" id="299321"/>
    <lineage>
        <taxon>Eukaryota</taxon>
        <taxon>Metazoa</taxon>
        <taxon>Chordata</taxon>
        <taxon>Craniata</taxon>
        <taxon>Vertebrata</taxon>
        <taxon>Euteleostomi</taxon>
        <taxon>Actinopterygii</taxon>
        <taxon>Neopterygii</taxon>
        <taxon>Teleostei</taxon>
        <taxon>Clupei</taxon>
        <taxon>Clupeiformes</taxon>
        <taxon>Denticipitoidei</taxon>
        <taxon>Denticipitidae</taxon>
        <taxon>Denticeps</taxon>
    </lineage>
</organism>
<dbReference type="InterPro" id="IPR036772">
    <property type="entry name" value="SRCR-like_dom_sf"/>
</dbReference>
<dbReference type="GO" id="GO:0016020">
    <property type="term" value="C:membrane"/>
    <property type="evidence" value="ECO:0007669"/>
    <property type="project" value="InterPro"/>
</dbReference>
<dbReference type="InterPro" id="IPR001190">
    <property type="entry name" value="SRCR"/>
</dbReference>
<keyword evidence="3 4" id="KW-1015">Disulfide bond</keyword>
<keyword evidence="1" id="KW-0732">Signal</keyword>
<proteinExistence type="predicted"/>
<dbReference type="PRINTS" id="PR00258">
    <property type="entry name" value="SPERACTRCPTR"/>
</dbReference>
<reference evidence="6 7" key="1">
    <citation type="submission" date="2020-06" db="EMBL/GenBank/DDBJ databases">
        <authorList>
            <consortium name="Wellcome Sanger Institute Data Sharing"/>
        </authorList>
    </citation>
    <scope>NUCLEOTIDE SEQUENCE [LARGE SCALE GENOMIC DNA]</scope>
</reference>
<feature type="disulfide bond" evidence="4">
    <location>
        <begin position="92"/>
        <end position="102"/>
    </location>
</feature>
<evidence type="ECO:0000256" key="1">
    <source>
        <dbReference type="ARBA" id="ARBA00022729"/>
    </source>
</evidence>
<evidence type="ECO:0000256" key="3">
    <source>
        <dbReference type="ARBA" id="ARBA00023157"/>
    </source>
</evidence>
<evidence type="ECO:0000256" key="4">
    <source>
        <dbReference type="PROSITE-ProRule" id="PRU00196"/>
    </source>
</evidence>
<dbReference type="Gene3D" id="3.10.250.10">
    <property type="entry name" value="SRCR-like domain"/>
    <property type="match status" value="4"/>
</dbReference>
<feature type="disulfide bond" evidence="4">
    <location>
        <begin position="398"/>
        <end position="408"/>
    </location>
</feature>
<feature type="domain" description="SRCR" evidence="5">
    <location>
        <begin position="125"/>
        <end position="224"/>
    </location>
</feature>
<dbReference type="Pfam" id="PF00530">
    <property type="entry name" value="SRCR"/>
    <property type="match status" value="4"/>
</dbReference>
<reference evidence="6" key="3">
    <citation type="submission" date="2025-09" db="UniProtKB">
        <authorList>
            <consortium name="Ensembl"/>
        </authorList>
    </citation>
    <scope>IDENTIFICATION</scope>
</reference>
<accession>A0AAY4C2K8</accession>
<keyword evidence="2" id="KW-0677">Repeat</keyword>
<dbReference type="PANTHER" id="PTHR19331:SF487">
    <property type="entry name" value="SOLUBLE SCAVENGER RECEPTOR CYSTEINE-RICH DOMAIN-CONTAINING PROTEIN SSC5D"/>
    <property type="match status" value="1"/>
</dbReference>
<evidence type="ECO:0000256" key="2">
    <source>
        <dbReference type="ARBA" id="ARBA00022737"/>
    </source>
</evidence>
<reference evidence="6" key="2">
    <citation type="submission" date="2025-08" db="UniProtKB">
        <authorList>
            <consortium name="Ensembl"/>
        </authorList>
    </citation>
    <scope>IDENTIFICATION</scope>
</reference>
<dbReference type="GeneTree" id="ENSGT00950000183145"/>
<evidence type="ECO:0000313" key="6">
    <source>
        <dbReference type="Ensembl" id="ENSDCDP00010027189.1"/>
    </source>
</evidence>
<feature type="disulfide bond" evidence="4">
    <location>
        <begin position="294"/>
        <end position="304"/>
    </location>
</feature>
<dbReference type="PROSITE" id="PS50287">
    <property type="entry name" value="SRCR_2"/>
    <property type="match status" value="4"/>
</dbReference>